<feature type="domain" description="C2H2-type" evidence="14">
    <location>
        <begin position="1232"/>
        <end position="1259"/>
    </location>
</feature>
<accession>A0AAV3Y3C0</accession>
<feature type="domain" description="C2H2-type" evidence="14">
    <location>
        <begin position="1305"/>
        <end position="1332"/>
    </location>
</feature>
<feature type="compositionally biased region" description="Basic and acidic residues" evidence="13">
    <location>
        <begin position="379"/>
        <end position="388"/>
    </location>
</feature>
<comment type="similarity">
    <text evidence="3">Belongs to the krueppel C2H2-type zinc-finger protein family.</text>
</comment>
<feature type="domain" description="C2H2-type" evidence="14">
    <location>
        <begin position="891"/>
        <end position="919"/>
    </location>
</feature>
<dbReference type="InterPro" id="IPR036236">
    <property type="entry name" value="Znf_C2H2_sf"/>
</dbReference>
<feature type="region of interest" description="Disordered" evidence="13">
    <location>
        <begin position="1136"/>
        <end position="1218"/>
    </location>
</feature>
<feature type="domain" description="C2H2-type" evidence="14">
    <location>
        <begin position="1862"/>
        <end position="1886"/>
    </location>
</feature>
<feature type="domain" description="C2H2-type" evidence="14">
    <location>
        <begin position="393"/>
        <end position="415"/>
    </location>
</feature>
<dbReference type="FunFam" id="3.30.160.60:FF:000100">
    <property type="entry name" value="Zinc finger 45-like"/>
    <property type="match status" value="1"/>
</dbReference>
<reference evidence="15 16" key="1">
    <citation type="journal article" date="2021" name="Elife">
        <title>Chloroplast acquisition without the gene transfer in kleptoplastic sea slugs, Plakobranchus ocellatus.</title>
        <authorList>
            <person name="Maeda T."/>
            <person name="Takahashi S."/>
            <person name="Yoshida T."/>
            <person name="Shimamura S."/>
            <person name="Takaki Y."/>
            <person name="Nagai Y."/>
            <person name="Toyoda A."/>
            <person name="Suzuki Y."/>
            <person name="Arimoto A."/>
            <person name="Ishii H."/>
            <person name="Satoh N."/>
            <person name="Nishiyama T."/>
            <person name="Hasebe M."/>
            <person name="Maruyama T."/>
            <person name="Minagawa J."/>
            <person name="Obokata J."/>
            <person name="Shigenobu S."/>
        </authorList>
    </citation>
    <scope>NUCLEOTIDE SEQUENCE [LARGE SCALE GENOMIC DNA]</scope>
</reference>
<feature type="domain" description="C2H2-type" evidence="14">
    <location>
        <begin position="1333"/>
        <end position="1360"/>
    </location>
</feature>
<feature type="domain" description="C2H2-type" evidence="14">
    <location>
        <begin position="1747"/>
        <end position="1774"/>
    </location>
</feature>
<feature type="domain" description="C2H2-type" evidence="14">
    <location>
        <begin position="1658"/>
        <end position="1686"/>
    </location>
</feature>
<feature type="domain" description="C2H2-type" evidence="14">
    <location>
        <begin position="2253"/>
        <end position="2280"/>
    </location>
</feature>
<dbReference type="Gene3D" id="3.30.160.60">
    <property type="entry name" value="Classic Zinc Finger"/>
    <property type="match status" value="29"/>
</dbReference>
<feature type="region of interest" description="Disordered" evidence="13">
    <location>
        <begin position="365"/>
        <end position="388"/>
    </location>
</feature>
<feature type="domain" description="C2H2-type" evidence="14">
    <location>
        <begin position="1548"/>
        <end position="1567"/>
    </location>
</feature>
<keyword evidence="8" id="KW-0805">Transcription regulation</keyword>
<sequence>MEQSAIVSLFSGEKNSSDVVNQTVSANKACKEEILLDLESDADPNPHSESCSYSNTMQPEALNSVPAAESERQGCDGESGATEEKREVYGSKEENHVLETSNCTYLNFQASKSKVVTSKGEPALLGALCTRCGVTLPNTGRETSHRHLSVSCGQTWLWKSHNCKNCDQYFMNVGDLQIHKRVHQGWKVMHCSRCTKAFATLLGLKMHWLFRCRSNTKRSNKLAKTVMNAKKGCWCKNCNKKFPNSRMQQVHHSACTDAASDICLVCGKYRSSWHALVTHQNLHNLSQNGKYKCRSCHQDFTSFNSLRKHKEGKSTDRQMCAYAENSIHPSDSRPENQKCLKCSRALYKKKSLLCHKFRKHGTISKSPILDPNESSSDNIRSEPKSHHNEKSVMQCKLCPQTFSELRNLVLHQQIHVPRSVKLFPCHQCGKIFSGLCRLKAHMVVHSGDKPYSCDMCAKPFAFRSCLSRHKFICKYSQRVPNKPGKQNQLKENPSSDQTFMCRNCGHNFAQDSQLQIHIRENQCQRPFACEFCDKKFALEMHLKNHEAVHFSVLASEIPDKPVNGGMWQPCEKCGMSFPKESDLKAHMVVHNGERPFSCSFCDKKFAFHFSLERHEAGHCIFMEQQVASAIAHRCEPCGKYFSSLSRLRTHSVVHTGEKPYKCKFCGKMFSFLSCVKRHETNHTRKRSSSFGLLTKNKSIISSLTSNTEELANHVGEAKNPTYNTFSMKDTTLSHHEQNISIADVSANENSTNNNIDAQKASDLMDSLVPTLSFDMNDQQSQQSFSGCIAHTALDTNNVLNWAAQNPDRSIGSADTGGDDYSKPAPAKSMLVVTSSGEHSALDSNKGENFNCATAAIDLFHSDRMDSGNTLTCNRETAEPGPTQQVLLEAKHVCGVCGAHFTWASSLGTHLAHAHTDKPLQSFSCSLCDKTFKFRKYVLAHMISHSRRTLKCDFCQTVFRQTSALKKHLIHNHSDRINGLSRLPLKNLKCHCGEEFSKRKDFLLHEKGHTKQRLYVCMVCRKVFLNSSSLHRHKFSHYQESSCSTKAKWERTSRAAPMATLYGLKPYPCKLCNRHYSHRNQLRVHMLLHQKRQICPVCKKVVKNPTVLKDHMVVHKSSKRKDCGAECAVNDSLCDSSKSLGRREQSDTPSDGQTNRAIETKKRVNEIKVKKKRNENKADPSAKHVLSLLPPIQKTAQRKQNHKRVDKSKDADRKPHKKGMLSLWSSTEVSDKHTCVVCLQVFKSTWALQNHMTVHLKLKPARCNFCDKIFAHCGDLTEHKHNHCVMGRKQKGKKLHEKSHKKKKPYACNQCDSHFPAKSHLTAHEVVHTREQPYSCDVCGRKFSFASCLKRHLIVHTRGEDALTTKAGKLYTPFRSKKRLCQPEVQYRCEDCGQSFAGLANLHDHLCEHVGILPYKCPDCMQQFSNLQGLRQHKKDAHTKTKREHICEVCGKVFNQLRHLKTHLNVHSETQAWMCEKCGNGFSSLYKLKKHQVVKCDVVEKLKECTECHLSFTSATELKKHKLASHEVQGANDLELFAGVPCKLNLQNFQCADCHKVFSRYRHLRKHKESCLRGTSFSCATCGEKFHEIKLLEKHIDDYHNVTNKINVHIISSKKRQRRSRGFNPSGRKHFQCDVCGKQFASAHHLSNHHALHTGDMPVICESCGASFTHINALQKHQTQTSCGASGGQFSCKFCDDKFDTLRDLRIHNSSKLGQRFKCSKCETLFVSCYRVQRHMASCKIGKVPKLNICEVCGKNFSNTSNLNEHMITHTGEKPFACGQCGRRFGHMAALRRHFSVHGGDLPFKCKVCDKGFTIASALKKHEDSHLDLKSRQIFKCDECGKGFVTRQRLKRHSYLHADEKPLKCDFCGKGFINPFHMKNHLIQHHGIPHEEHRCKFCGQIFTSRFQLTQHQDINCTQLAETISQLLPQDGTPNPTLLENLRDDEPVAISPVLEEVAQGEEYVATQTTEIIIQEDDGHGNITEKTIIVTLPENIDLAEWLQNGGEIQTESMDGEAISYIAAAESPEAILEETLPLVEEDLKDIKGSDITCQFCGEICASPEEMQEHLAQQHPFVEFADLPVNYPDNSIAFPESVIAKQEPVFIDESTNQPSEIEEQRNHMCQHCGKRFARGHDLNRHILKCCQAHPVEHSNNQQPVSATSEQPKSADEKNQLQKTSVKKFMCDECGAQYPRFSDFHCHKLNVHNGETKDILPLKLDNQESAEGNDTLGSVDSTCILSSTDDTGATQKGLRKKTHACHLCEKVFMRKRSLQQHVLTHAERKAFSCEICKKEYAYESSLWSHMKSHDEGGKERHSCFVCGKSYIDKSYLKKHMLTHTAGTMPYICNLCKKGFLLPAGLKRHRRDVHKLTV</sequence>
<organism evidence="15 16">
    <name type="scientific">Plakobranchus ocellatus</name>
    <dbReference type="NCBI Taxonomy" id="259542"/>
    <lineage>
        <taxon>Eukaryota</taxon>
        <taxon>Metazoa</taxon>
        <taxon>Spiralia</taxon>
        <taxon>Lophotrochozoa</taxon>
        <taxon>Mollusca</taxon>
        <taxon>Gastropoda</taxon>
        <taxon>Heterobranchia</taxon>
        <taxon>Euthyneura</taxon>
        <taxon>Panpulmonata</taxon>
        <taxon>Sacoglossa</taxon>
        <taxon>Placobranchoidea</taxon>
        <taxon>Plakobranchidae</taxon>
        <taxon>Plakobranchus</taxon>
    </lineage>
</organism>
<feature type="domain" description="C2H2-type" evidence="14">
    <location>
        <begin position="291"/>
        <end position="318"/>
    </location>
</feature>
<feature type="domain" description="C2H2-type" evidence="14">
    <location>
        <begin position="1014"/>
        <end position="1041"/>
    </location>
</feature>
<comment type="function">
    <text evidence="1">May be involved in transcriptional regulation.</text>
</comment>
<dbReference type="FunFam" id="3.30.160.60:FF:000771">
    <property type="entry name" value="zinc finger protein 648"/>
    <property type="match status" value="1"/>
</dbReference>
<feature type="domain" description="C2H2-type" evidence="14">
    <location>
        <begin position="527"/>
        <end position="549"/>
    </location>
</feature>
<dbReference type="Proteomes" id="UP000735302">
    <property type="component" value="Unassembled WGS sequence"/>
</dbReference>
<keyword evidence="9" id="KW-0238">DNA-binding</keyword>
<dbReference type="PANTHER" id="PTHR47772">
    <property type="entry name" value="ZINC FINGER PROTEIN 200"/>
    <property type="match status" value="1"/>
</dbReference>
<feature type="compositionally biased region" description="Polar residues" evidence="13">
    <location>
        <begin position="1146"/>
        <end position="1156"/>
    </location>
</feature>
<feature type="domain" description="C2H2-type" evidence="14">
    <location>
        <begin position="1892"/>
        <end position="1919"/>
    </location>
</feature>
<evidence type="ECO:0000256" key="7">
    <source>
        <dbReference type="ARBA" id="ARBA00022833"/>
    </source>
</evidence>
<feature type="compositionally biased region" description="Polar residues" evidence="13">
    <location>
        <begin position="2149"/>
        <end position="2162"/>
    </location>
</feature>
<feature type="domain" description="C2H2-type" evidence="14">
    <location>
        <begin position="1834"/>
        <end position="1861"/>
    </location>
</feature>
<feature type="domain" description="C2H2-type" evidence="14">
    <location>
        <begin position="2311"/>
        <end position="2338"/>
    </location>
</feature>
<dbReference type="InterPro" id="IPR050636">
    <property type="entry name" value="C2H2-ZF_domain-containing"/>
</dbReference>
<dbReference type="FunFam" id="3.30.160.60:FF:000446">
    <property type="entry name" value="Zinc finger protein"/>
    <property type="match status" value="2"/>
</dbReference>
<name>A0AAV3Y3C0_9GAST</name>
<evidence type="ECO:0000256" key="3">
    <source>
        <dbReference type="ARBA" id="ARBA00006991"/>
    </source>
</evidence>
<feature type="domain" description="C2H2-type" evidence="14">
    <location>
        <begin position="1803"/>
        <end position="1830"/>
    </location>
</feature>
<comment type="caution">
    <text evidence="15">The sequence shown here is derived from an EMBL/GenBank/DDBJ whole genome shotgun (WGS) entry which is preliminary data.</text>
</comment>
<feature type="domain" description="C2H2-type" evidence="14">
    <location>
        <begin position="2281"/>
        <end position="2303"/>
    </location>
</feature>
<feature type="domain" description="C2H2-type" evidence="14">
    <location>
        <begin position="1444"/>
        <end position="1471"/>
    </location>
</feature>
<feature type="domain" description="C2H2-type" evidence="14">
    <location>
        <begin position="1775"/>
        <end position="1802"/>
    </location>
</feature>
<feature type="domain" description="C2H2-type" evidence="14">
    <location>
        <begin position="596"/>
        <end position="618"/>
    </location>
</feature>
<dbReference type="Pfam" id="PF00096">
    <property type="entry name" value="zf-C2H2"/>
    <property type="match status" value="11"/>
</dbReference>
<keyword evidence="11" id="KW-0539">Nucleus</keyword>
<feature type="domain" description="C2H2-type" evidence="14">
    <location>
        <begin position="1260"/>
        <end position="1282"/>
    </location>
</feature>
<feature type="domain" description="C2H2-type" evidence="14">
    <location>
        <begin position="2118"/>
        <end position="2149"/>
    </location>
</feature>
<keyword evidence="5" id="KW-0677">Repeat</keyword>
<dbReference type="PROSITE" id="PS50157">
    <property type="entry name" value="ZINC_FINGER_C2H2_2"/>
    <property type="match status" value="40"/>
</dbReference>
<evidence type="ECO:0000256" key="10">
    <source>
        <dbReference type="ARBA" id="ARBA00023163"/>
    </source>
</evidence>
<feature type="compositionally biased region" description="Polar residues" evidence="13">
    <location>
        <begin position="47"/>
        <end position="58"/>
    </location>
</feature>
<feature type="domain" description="C2H2-type" evidence="14">
    <location>
        <begin position="1502"/>
        <end position="1530"/>
    </location>
</feature>
<feature type="domain" description="C2H2-type" evidence="14">
    <location>
        <begin position="451"/>
        <end position="480"/>
    </location>
</feature>
<dbReference type="SUPFAM" id="SSF57667">
    <property type="entry name" value="beta-beta-alpha zinc fingers"/>
    <property type="match status" value="19"/>
</dbReference>
<keyword evidence="6 12" id="KW-0863">Zinc-finger</keyword>
<dbReference type="GO" id="GO:0008270">
    <property type="term" value="F:zinc ion binding"/>
    <property type="evidence" value="ECO:0007669"/>
    <property type="project" value="UniProtKB-KW"/>
</dbReference>
<dbReference type="GO" id="GO:0005634">
    <property type="term" value="C:nucleus"/>
    <property type="evidence" value="ECO:0007669"/>
    <property type="project" value="UniProtKB-SubCell"/>
</dbReference>
<feature type="domain" description="C2H2-type" evidence="14">
    <location>
        <begin position="1386"/>
        <end position="1413"/>
    </location>
</feature>
<keyword evidence="16" id="KW-1185">Reference proteome</keyword>
<dbReference type="PANTHER" id="PTHR47772:SF13">
    <property type="entry name" value="GASTRULA ZINC FINGER PROTEIN XLCGF49.1-LIKE-RELATED"/>
    <property type="match status" value="1"/>
</dbReference>
<evidence type="ECO:0000256" key="8">
    <source>
        <dbReference type="ARBA" id="ARBA00023015"/>
    </source>
</evidence>
<keyword evidence="4" id="KW-0479">Metal-binding</keyword>
<feature type="domain" description="C2H2-type" evidence="14">
    <location>
        <begin position="1414"/>
        <end position="1442"/>
    </location>
</feature>
<dbReference type="FunFam" id="3.30.160.60:FF:001498">
    <property type="entry name" value="Zinc finger protein 404"/>
    <property type="match status" value="1"/>
</dbReference>
<feature type="compositionally biased region" description="Basic and acidic residues" evidence="13">
    <location>
        <begin position="82"/>
        <end position="93"/>
    </location>
</feature>
<dbReference type="SMART" id="SM00355">
    <property type="entry name" value="ZnF_C2H2"/>
    <property type="match status" value="49"/>
</dbReference>
<evidence type="ECO:0000256" key="9">
    <source>
        <dbReference type="ARBA" id="ARBA00023125"/>
    </source>
</evidence>
<evidence type="ECO:0000256" key="13">
    <source>
        <dbReference type="SAM" id="MobiDB-lite"/>
    </source>
</evidence>
<feature type="domain" description="C2H2-type" evidence="14">
    <location>
        <begin position="161"/>
        <end position="188"/>
    </location>
</feature>
<feature type="domain" description="C2H2-type" evidence="14">
    <location>
        <begin position="632"/>
        <end position="659"/>
    </location>
</feature>
<evidence type="ECO:0000256" key="4">
    <source>
        <dbReference type="ARBA" id="ARBA00022723"/>
    </source>
</evidence>
<keyword evidence="10" id="KW-0804">Transcription</keyword>
<feature type="domain" description="C2H2-type" evidence="14">
    <location>
        <begin position="499"/>
        <end position="526"/>
    </location>
</feature>
<evidence type="ECO:0000256" key="11">
    <source>
        <dbReference type="ARBA" id="ARBA00023242"/>
    </source>
</evidence>
<evidence type="ECO:0000256" key="1">
    <source>
        <dbReference type="ARBA" id="ARBA00003767"/>
    </source>
</evidence>
<comment type="subcellular location">
    <subcellularLocation>
        <location evidence="2">Nucleus</location>
    </subcellularLocation>
</comment>
<evidence type="ECO:0000313" key="16">
    <source>
        <dbReference type="Proteomes" id="UP000735302"/>
    </source>
</evidence>
<evidence type="ECO:0000259" key="14">
    <source>
        <dbReference type="PROSITE" id="PS50157"/>
    </source>
</evidence>
<feature type="domain" description="C2H2-type" evidence="14">
    <location>
        <begin position="1630"/>
        <end position="1657"/>
    </location>
</feature>
<evidence type="ECO:0000313" key="15">
    <source>
        <dbReference type="EMBL" id="GFN76931.1"/>
    </source>
</evidence>
<feature type="domain" description="C2H2-type" evidence="14">
    <location>
        <begin position="1066"/>
        <end position="1093"/>
    </location>
</feature>
<feature type="domain" description="C2H2-type" evidence="14">
    <location>
        <begin position="660"/>
        <end position="687"/>
    </location>
</feature>
<feature type="domain" description="C2H2-type" evidence="14">
    <location>
        <begin position="949"/>
        <end position="977"/>
    </location>
</feature>
<feature type="region of interest" description="Disordered" evidence="13">
    <location>
        <begin position="37"/>
        <end position="93"/>
    </location>
</feature>
<feature type="compositionally biased region" description="Basic residues" evidence="13">
    <location>
        <begin position="1195"/>
        <end position="1205"/>
    </location>
</feature>
<feature type="compositionally biased region" description="Basic and acidic residues" evidence="13">
    <location>
        <begin position="1157"/>
        <end position="1167"/>
    </location>
</feature>
<feature type="domain" description="C2H2-type" evidence="14">
    <location>
        <begin position="423"/>
        <end position="450"/>
    </location>
</feature>
<dbReference type="GO" id="GO:0003677">
    <property type="term" value="F:DNA binding"/>
    <property type="evidence" value="ECO:0007669"/>
    <property type="project" value="UniProtKB-KW"/>
</dbReference>
<protein>
    <submittedName>
        <fullName evidence="15">Zinc finger protein 208</fullName>
    </submittedName>
</protein>
<keyword evidence="7" id="KW-0862">Zinc</keyword>
<dbReference type="InterPro" id="IPR013087">
    <property type="entry name" value="Znf_C2H2_type"/>
</dbReference>
<feature type="domain" description="C2H2-type" evidence="14">
    <location>
        <begin position="1576"/>
        <end position="1604"/>
    </location>
</feature>
<feature type="region of interest" description="Disordered" evidence="13">
    <location>
        <begin position="2149"/>
        <end position="2171"/>
    </location>
</feature>
<feature type="domain" description="C2H2-type" evidence="14">
    <location>
        <begin position="922"/>
        <end position="949"/>
    </location>
</feature>
<evidence type="ECO:0000256" key="5">
    <source>
        <dbReference type="ARBA" id="ARBA00022737"/>
    </source>
</evidence>
<dbReference type="EMBL" id="BLXT01000430">
    <property type="protein sequence ID" value="GFN76931.1"/>
    <property type="molecule type" value="Genomic_DNA"/>
</dbReference>
<dbReference type="PROSITE" id="PS00028">
    <property type="entry name" value="ZINC_FINGER_C2H2_1"/>
    <property type="match status" value="35"/>
</dbReference>
<evidence type="ECO:0000256" key="2">
    <source>
        <dbReference type="ARBA" id="ARBA00004123"/>
    </source>
</evidence>
<feature type="domain" description="C2H2-type" evidence="14">
    <location>
        <begin position="568"/>
        <end position="595"/>
    </location>
</feature>
<gene>
    <name evidence="15" type="ORF">PoB_000343700</name>
</gene>
<feature type="domain" description="C2H2-type" evidence="14">
    <location>
        <begin position="2340"/>
        <end position="2363"/>
    </location>
</feature>
<feature type="domain" description="C2H2-type" evidence="14">
    <location>
        <begin position="2179"/>
        <end position="2207"/>
    </location>
</feature>
<evidence type="ECO:0000256" key="12">
    <source>
        <dbReference type="PROSITE-ProRule" id="PRU00042"/>
    </source>
</evidence>
<proteinExistence type="inferred from homology"/>
<evidence type="ECO:0000256" key="6">
    <source>
        <dbReference type="ARBA" id="ARBA00022771"/>
    </source>
</evidence>